<accession>A0A8X6PK75</accession>
<protein>
    <submittedName>
        <fullName evidence="1">Uncharacterized protein</fullName>
    </submittedName>
</protein>
<dbReference type="EMBL" id="BMAW01021878">
    <property type="protein sequence ID" value="GFT75176.1"/>
    <property type="molecule type" value="Genomic_DNA"/>
</dbReference>
<evidence type="ECO:0000313" key="1">
    <source>
        <dbReference type="EMBL" id="GFT75176.1"/>
    </source>
</evidence>
<gene>
    <name evidence="1" type="ORF">NPIL_58471</name>
</gene>
<proteinExistence type="predicted"/>
<sequence>MINATHTDNINLNNALIHSTRIGPRRRRIMLHDNGQNHFMTTPQNCEGSFERIELKFYLTRRICRTWLLPDDNYSE</sequence>
<organism evidence="1 2">
    <name type="scientific">Nephila pilipes</name>
    <name type="common">Giant wood spider</name>
    <name type="synonym">Nephila maculata</name>
    <dbReference type="NCBI Taxonomy" id="299642"/>
    <lineage>
        <taxon>Eukaryota</taxon>
        <taxon>Metazoa</taxon>
        <taxon>Ecdysozoa</taxon>
        <taxon>Arthropoda</taxon>
        <taxon>Chelicerata</taxon>
        <taxon>Arachnida</taxon>
        <taxon>Araneae</taxon>
        <taxon>Araneomorphae</taxon>
        <taxon>Entelegynae</taxon>
        <taxon>Araneoidea</taxon>
        <taxon>Nephilidae</taxon>
        <taxon>Nephila</taxon>
    </lineage>
</organism>
<keyword evidence="2" id="KW-1185">Reference proteome</keyword>
<dbReference type="AlphaFoldDB" id="A0A8X6PK75"/>
<name>A0A8X6PK75_NEPPI</name>
<reference evidence="1" key="1">
    <citation type="submission" date="2020-08" db="EMBL/GenBank/DDBJ databases">
        <title>Multicomponent nature underlies the extraordinary mechanical properties of spider dragline silk.</title>
        <authorList>
            <person name="Kono N."/>
            <person name="Nakamura H."/>
            <person name="Mori M."/>
            <person name="Yoshida Y."/>
            <person name="Ohtoshi R."/>
            <person name="Malay A.D."/>
            <person name="Moran D.A.P."/>
            <person name="Tomita M."/>
            <person name="Numata K."/>
            <person name="Arakawa K."/>
        </authorList>
    </citation>
    <scope>NUCLEOTIDE SEQUENCE</scope>
</reference>
<comment type="caution">
    <text evidence="1">The sequence shown here is derived from an EMBL/GenBank/DDBJ whole genome shotgun (WGS) entry which is preliminary data.</text>
</comment>
<evidence type="ECO:0000313" key="2">
    <source>
        <dbReference type="Proteomes" id="UP000887013"/>
    </source>
</evidence>
<dbReference type="Proteomes" id="UP000887013">
    <property type="component" value="Unassembled WGS sequence"/>
</dbReference>